<name>A0ABU3E4R0_9FLAO</name>
<evidence type="ECO:0000313" key="3">
    <source>
        <dbReference type="EMBL" id="MDT0690986.1"/>
    </source>
</evidence>
<dbReference type="InterPro" id="IPR006016">
    <property type="entry name" value="UspA"/>
</dbReference>
<evidence type="ECO:0000259" key="2">
    <source>
        <dbReference type="Pfam" id="PF00582"/>
    </source>
</evidence>
<dbReference type="Proteomes" id="UP001261624">
    <property type="component" value="Unassembled WGS sequence"/>
</dbReference>
<protein>
    <submittedName>
        <fullName evidence="3">Universal stress protein</fullName>
    </submittedName>
</protein>
<accession>A0ABU3E4R0</accession>
<reference evidence="3 4" key="1">
    <citation type="submission" date="2023-09" db="EMBL/GenBank/DDBJ databases">
        <authorList>
            <person name="Rey-Velasco X."/>
        </authorList>
    </citation>
    <scope>NUCLEOTIDE SEQUENCE [LARGE SCALE GENOMIC DNA]</scope>
    <source>
        <strain evidence="3 4">F188</strain>
    </source>
</reference>
<organism evidence="3 4">
    <name type="scientific">Autumnicola patrickiae</name>
    <dbReference type="NCBI Taxonomy" id="3075591"/>
    <lineage>
        <taxon>Bacteria</taxon>
        <taxon>Pseudomonadati</taxon>
        <taxon>Bacteroidota</taxon>
        <taxon>Flavobacteriia</taxon>
        <taxon>Flavobacteriales</taxon>
        <taxon>Flavobacteriaceae</taxon>
        <taxon>Autumnicola</taxon>
    </lineage>
</organism>
<gene>
    <name evidence="3" type="ORF">RM549_14410</name>
</gene>
<keyword evidence="4" id="KW-1185">Reference proteome</keyword>
<evidence type="ECO:0000313" key="4">
    <source>
        <dbReference type="Proteomes" id="UP001261624"/>
    </source>
</evidence>
<dbReference type="Pfam" id="PF00582">
    <property type="entry name" value="Usp"/>
    <property type="match status" value="1"/>
</dbReference>
<evidence type="ECO:0000256" key="1">
    <source>
        <dbReference type="ARBA" id="ARBA00008791"/>
    </source>
</evidence>
<dbReference type="InterPro" id="IPR006015">
    <property type="entry name" value="Universal_stress_UspA"/>
</dbReference>
<feature type="domain" description="UspA" evidence="2">
    <location>
        <begin position="1"/>
        <end position="125"/>
    </location>
</feature>
<dbReference type="RefSeq" id="WP_311686048.1">
    <property type="nucleotide sequence ID" value="NZ_JAVRHM010000017.1"/>
</dbReference>
<dbReference type="EMBL" id="JAVRHM010000017">
    <property type="protein sequence ID" value="MDT0690986.1"/>
    <property type="molecule type" value="Genomic_DNA"/>
</dbReference>
<comment type="similarity">
    <text evidence="1">Belongs to the universal stress protein A family.</text>
</comment>
<sequence>MKNILIPFDFSRASLNALDYAVEFITKEPSILLYLLHIKADGDNEEELQKKMNKIISEYKDTSVSKIKTLICSGKLIPTILNYREELEIDLVIMGTKGAALDEDDIPTRTSKFVQEANLPVLVIPEDASKFKLGTIILTLGKEKIADKDALYTLLDVSRRFGAEVHILTIKKDKATIGYSEDDEQNENILQYFLENFYSHRSFLENEDIEKGIMEYLETHDADMLAIMPNTHLDSGKASRGELTRILTLHTKTPLLVLD</sequence>
<dbReference type="SUPFAM" id="SSF52402">
    <property type="entry name" value="Adenine nucleotide alpha hydrolases-like"/>
    <property type="match status" value="2"/>
</dbReference>
<dbReference type="PANTHER" id="PTHR46268:SF6">
    <property type="entry name" value="UNIVERSAL STRESS PROTEIN UP12"/>
    <property type="match status" value="1"/>
</dbReference>
<dbReference type="Gene3D" id="3.40.50.12370">
    <property type="match status" value="1"/>
</dbReference>
<dbReference type="CDD" id="cd00293">
    <property type="entry name" value="USP-like"/>
    <property type="match status" value="1"/>
</dbReference>
<dbReference type="PANTHER" id="PTHR46268">
    <property type="entry name" value="STRESS RESPONSE PROTEIN NHAX"/>
    <property type="match status" value="1"/>
</dbReference>
<dbReference type="PRINTS" id="PR01438">
    <property type="entry name" value="UNVRSLSTRESS"/>
</dbReference>
<comment type="caution">
    <text evidence="3">The sequence shown here is derived from an EMBL/GenBank/DDBJ whole genome shotgun (WGS) entry which is preliminary data.</text>
</comment>
<proteinExistence type="inferred from homology"/>